<protein>
    <submittedName>
        <fullName evidence="2">Uncharacterized protein</fullName>
    </submittedName>
</protein>
<evidence type="ECO:0000313" key="3">
    <source>
        <dbReference type="Proteomes" id="UP000247476"/>
    </source>
</evidence>
<feature type="compositionally biased region" description="Basic and acidic residues" evidence="1">
    <location>
        <begin position="148"/>
        <end position="166"/>
    </location>
</feature>
<proteinExistence type="predicted"/>
<organism evidence="2 3">
    <name type="scientific">Paenibacillus flagellatus</name>
    <dbReference type="NCBI Taxonomy" id="2211139"/>
    <lineage>
        <taxon>Bacteria</taxon>
        <taxon>Bacillati</taxon>
        <taxon>Bacillota</taxon>
        <taxon>Bacilli</taxon>
        <taxon>Bacillales</taxon>
        <taxon>Paenibacillaceae</taxon>
        <taxon>Paenibacillus</taxon>
    </lineage>
</organism>
<name>A0A2V5JZC7_9BACL</name>
<comment type="caution">
    <text evidence="2">The sequence shown here is derived from an EMBL/GenBank/DDBJ whole genome shotgun (WGS) entry which is preliminary data.</text>
</comment>
<feature type="compositionally biased region" description="Basic and acidic residues" evidence="1">
    <location>
        <begin position="98"/>
        <end position="108"/>
    </location>
</feature>
<keyword evidence="3" id="KW-1185">Reference proteome</keyword>
<dbReference type="RefSeq" id="WP_110843417.1">
    <property type="nucleotide sequence ID" value="NZ_QJVJ01000017.1"/>
</dbReference>
<dbReference type="AlphaFoldDB" id="A0A2V5JZC7"/>
<gene>
    <name evidence="2" type="ORF">DLM86_28295</name>
</gene>
<evidence type="ECO:0000313" key="2">
    <source>
        <dbReference type="EMBL" id="PYI50674.1"/>
    </source>
</evidence>
<dbReference type="Proteomes" id="UP000247476">
    <property type="component" value="Unassembled WGS sequence"/>
</dbReference>
<evidence type="ECO:0000256" key="1">
    <source>
        <dbReference type="SAM" id="MobiDB-lite"/>
    </source>
</evidence>
<feature type="region of interest" description="Disordered" evidence="1">
    <location>
        <begin position="98"/>
        <end position="136"/>
    </location>
</feature>
<feature type="region of interest" description="Disordered" evidence="1">
    <location>
        <begin position="148"/>
        <end position="172"/>
    </location>
</feature>
<dbReference type="EMBL" id="QJVJ01000017">
    <property type="protein sequence ID" value="PYI50674.1"/>
    <property type="molecule type" value="Genomic_DNA"/>
</dbReference>
<feature type="compositionally biased region" description="Gly residues" evidence="1">
    <location>
        <begin position="116"/>
        <end position="125"/>
    </location>
</feature>
<dbReference type="OrthoDB" id="2596663at2"/>
<accession>A0A2V5JZC7</accession>
<sequence length="172" mass="19046">MTFRHRYEATPPERFRQSIVRLGFTPAEVEGRKVVRLTFLSPDRGGCIEFRIPFRSDEQGRITLLEHEAAFAGEWRGYVGIPPHIREEAFRKLRELIDGEREDARDAGAEPPGSPATGGGDGGAGDDPALSAALNGVMAQDEDDLVRLGKEMKAMKTNTELEREGMIPDPIQ</sequence>
<reference evidence="2 3" key="1">
    <citation type="submission" date="2018-05" db="EMBL/GenBank/DDBJ databases">
        <title>Paenibacillus flagellatus sp. nov., isolated from selenium mineral soil.</title>
        <authorList>
            <person name="Dai X."/>
        </authorList>
    </citation>
    <scope>NUCLEOTIDE SEQUENCE [LARGE SCALE GENOMIC DNA]</scope>
    <source>
        <strain evidence="2 3">DXL2</strain>
    </source>
</reference>